<dbReference type="EMBL" id="BIFH01000022">
    <property type="protein sequence ID" value="GCD96909.1"/>
    <property type="molecule type" value="Genomic_DNA"/>
</dbReference>
<accession>A0A401YQM0</accession>
<feature type="domain" description="Histidine kinase/HSP90-like ATPase" evidence="2">
    <location>
        <begin position="14"/>
        <end position="133"/>
    </location>
</feature>
<dbReference type="AlphaFoldDB" id="A0A401YQM0"/>
<dbReference type="GO" id="GO:0004674">
    <property type="term" value="F:protein serine/threonine kinase activity"/>
    <property type="evidence" value="ECO:0007669"/>
    <property type="project" value="UniProtKB-KW"/>
</dbReference>
<reference evidence="3 4" key="1">
    <citation type="submission" date="2018-12" db="EMBL/GenBank/DDBJ databases">
        <title>Draft genome sequence of Embleya hyalina NBRC 13850T.</title>
        <authorList>
            <person name="Komaki H."/>
            <person name="Hosoyama A."/>
            <person name="Kimura A."/>
            <person name="Ichikawa N."/>
            <person name="Tamura T."/>
        </authorList>
    </citation>
    <scope>NUCLEOTIDE SEQUENCE [LARGE SCALE GENOMIC DNA]</scope>
    <source>
        <strain evidence="3 4">NBRC 13850</strain>
    </source>
</reference>
<dbReference type="InterPro" id="IPR050267">
    <property type="entry name" value="Anti-sigma-factor_SerPK"/>
</dbReference>
<dbReference type="SUPFAM" id="SSF55874">
    <property type="entry name" value="ATPase domain of HSP90 chaperone/DNA topoisomerase II/histidine kinase"/>
    <property type="match status" value="1"/>
</dbReference>
<evidence type="ECO:0000313" key="4">
    <source>
        <dbReference type="Proteomes" id="UP000286931"/>
    </source>
</evidence>
<dbReference type="PANTHER" id="PTHR35526">
    <property type="entry name" value="ANTI-SIGMA-F FACTOR RSBW-RELATED"/>
    <property type="match status" value="1"/>
</dbReference>
<keyword evidence="1" id="KW-0418">Kinase</keyword>
<dbReference type="PANTHER" id="PTHR35526:SF3">
    <property type="entry name" value="ANTI-SIGMA-F FACTOR RSBW"/>
    <property type="match status" value="1"/>
</dbReference>
<dbReference type="InterPro" id="IPR036890">
    <property type="entry name" value="HATPase_C_sf"/>
</dbReference>
<keyword evidence="3" id="KW-0067">ATP-binding</keyword>
<dbReference type="GO" id="GO:0005524">
    <property type="term" value="F:ATP binding"/>
    <property type="evidence" value="ECO:0007669"/>
    <property type="project" value="UniProtKB-KW"/>
</dbReference>
<comment type="caution">
    <text evidence="3">The sequence shown here is derived from an EMBL/GenBank/DDBJ whole genome shotgun (WGS) entry which is preliminary data.</text>
</comment>
<organism evidence="3 4">
    <name type="scientific">Embleya hyalina</name>
    <dbReference type="NCBI Taxonomy" id="516124"/>
    <lineage>
        <taxon>Bacteria</taxon>
        <taxon>Bacillati</taxon>
        <taxon>Actinomycetota</taxon>
        <taxon>Actinomycetes</taxon>
        <taxon>Kitasatosporales</taxon>
        <taxon>Streptomycetaceae</taxon>
        <taxon>Embleya</taxon>
    </lineage>
</organism>
<evidence type="ECO:0000256" key="1">
    <source>
        <dbReference type="ARBA" id="ARBA00022527"/>
    </source>
</evidence>
<dbReference type="Pfam" id="PF13581">
    <property type="entry name" value="HATPase_c_2"/>
    <property type="match status" value="1"/>
</dbReference>
<keyword evidence="4" id="KW-1185">Reference proteome</keyword>
<evidence type="ECO:0000259" key="2">
    <source>
        <dbReference type="Pfam" id="PF13581"/>
    </source>
</evidence>
<proteinExistence type="predicted"/>
<keyword evidence="1" id="KW-0808">Transferase</keyword>
<dbReference type="Proteomes" id="UP000286931">
    <property type="component" value="Unassembled WGS sequence"/>
</dbReference>
<keyword evidence="1" id="KW-0723">Serine/threonine-protein kinase</keyword>
<evidence type="ECO:0000313" key="3">
    <source>
        <dbReference type="EMBL" id="GCD96909.1"/>
    </source>
</evidence>
<dbReference type="InterPro" id="IPR003594">
    <property type="entry name" value="HATPase_dom"/>
</dbReference>
<dbReference type="Gene3D" id="3.30.565.10">
    <property type="entry name" value="Histidine kinase-like ATPase, C-terminal domain"/>
    <property type="match status" value="1"/>
</dbReference>
<keyword evidence="3" id="KW-0547">Nucleotide-binding</keyword>
<dbReference type="CDD" id="cd16936">
    <property type="entry name" value="HATPase_RsbW-like"/>
    <property type="match status" value="1"/>
</dbReference>
<protein>
    <submittedName>
        <fullName evidence="3">ATP-binding protein</fullName>
    </submittedName>
</protein>
<sequence>MIPAGVRRHMFAIPAIESRVADARRRTVRVLTSWGLRRHDEETVRLVASELITNAVSHAGHLTPFVTVLLELDGVGRLRIGVRDCHPGPPLSSGSCDDEDVDGRGLMIVEALLEEYDGGITIEWHDPGKTVWAVFGPPARMAPSVAIPRQRQVRLG</sequence>
<name>A0A401YQM0_9ACTN</name>
<gene>
    <name evidence="3" type="ORF">EHYA_04596</name>
</gene>